<dbReference type="SMART" id="SM00428">
    <property type="entry name" value="H3"/>
    <property type="match status" value="1"/>
</dbReference>
<feature type="compositionally biased region" description="Polar residues" evidence="5">
    <location>
        <begin position="30"/>
        <end position="44"/>
    </location>
</feature>
<dbReference type="SUPFAM" id="SSF47113">
    <property type="entry name" value="Histone-fold"/>
    <property type="match status" value="1"/>
</dbReference>
<evidence type="ECO:0000313" key="7">
    <source>
        <dbReference type="EMBL" id="TGO31564.1"/>
    </source>
</evidence>
<accession>A0A4Z1G3M4</accession>
<dbReference type="GO" id="GO:0046982">
    <property type="term" value="F:protein heterodimerization activity"/>
    <property type="evidence" value="ECO:0007669"/>
    <property type="project" value="InterPro"/>
</dbReference>
<sequence>MPTRRQHLQELARIRRGETARRSRQMPDQEASQGSRNGPTHTPDQSPPHSPRRSPTRSPTRSPSRSPSHSPSRSPTRSPSPQSGNHKGRAQIGGKTIISSRVRKSLLGRKPKPKKGIKKPKIPIFKHKPRRILPSGKRVRDLKLLSREIKFYTSTWANLIPRAPFARLVRQITQSIKNDLRFQSSAIEALQEAAEMMLAIRFDILQDMARHAHRTTIMGRDAGLLQRTLKKAVGIDDIGLAPTSEGFRGYKA</sequence>
<dbReference type="EMBL" id="PQXK01000519">
    <property type="protein sequence ID" value="TGO31564.1"/>
    <property type="molecule type" value="Genomic_DNA"/>
</dbReference>
<keyword evidence="4" id="KW-0238">DNA-binding</keyword>
<evidence type="ECO:0000256" key="2">
    <source>
        <dbReference type="ARBA" id="ARBA00010343"/>
    </source>
</evidence>
<comment type="caution">
    <text evidence="7">The sequence shown here is derived from an EMBL/GenBank/DDBJ whole genome shotgun (WGS) entry which is preliminary data.</text>
</comment>
<keyword evidence="3" id="KW-0158">Chromosome</keyword>
<evidence type="ECO:0000256" key="4">
    <source>
        <dbReference type="ARBA" id="ARBA00023269"/>
    </source>
</evidence>
<gene>
    <name evidence="7" type="ORF">BHYA_0524g00020</name>
</gene>
<evidence type="ECO:0000313" key="8">
    <source>
        <dbReference type="Proteomes" id="UP000297814"/>
    </source>
</evidence>
<dbReference type="Gene3D" id="1.10.20.10">
    <property type="entry name" value="Histone, subunit A"/>
    <property type="match status" value="1"/>
</dbReference>
<protein>
    <recommendedName>
        <fullName evidence="6">Core Histone H2A/H2B/H3 domain-containing protein</fullName>
    </recommendedName>
</protein>
<dbReference type="GO" id="GO:0003677">
    <property type="term" value="F:DNA binding"/>
    <property type="evidence" value="ECO:0007669"/>
    <property type="project" value="InterPro"/>
</dbReference>
<dbReference type="GO" id="GO:0000786">
    <property type="term" value="C:nucleosome"/>
    <property type="evidence" value="ECO:0007669"/>
    <property type="project" value="UniProtKB-KW"/>
</dbReference>
<feature type="compositionally biased region" description="Basic and acidic residues" evidence="5">
    <location>
        <begin position="7"/>
        <end position="27"/>
    </location>
</feature>
<feature type="compositionally biased region" description="Low complexity" evidence="5">
    <location>
        <begin position="56"/>
        <end position="81"/>
    </location>
</feature>
<feature type="region of interest" description="Disordered" evidence="5">
    <location>
        <begin position="1"/>
        <end position="122"/>
    </location>
</feature>
<organism evidence="7 8">
    <name type="scientific">Botrytis hyacinthi</name>
    <dbReference type="NCBI Taxonomy" id="278943"/>
    <lineage>
        <taxon>Eukaryota</taxon>
        <taxon>Fungi</taxon>
        <taxon>Dikarya</taxon>
        <taxon>Ascomycota</taxon>
        <taxon>Pezizomycotina</taxon>
        <taxon>Leotiomycetes</taxon>
        <taxon>Helotiales</taxon>
        <taxon>Sclerotiniaceae</taxon>
        <taxon>Botrytis</taxon>
    </lineage>
</organism>
<keyword evidence="8" id="KW-1185">Reference proteome</keyword>
<dbReference type="InterPro" id="IPR009072">
    <property type="entry name" value="Histone-fold"/>
</dbReference>
<dbReference type="PRINTS" id="PR00622">
    <property type="entry name" value="HISTONEH3"/>
</dbReference>
<feature type="compositionally biased region" description="Basic residues" evidence="5">
    <location>
        <begin position="101"/>
        <end position="122"/>
    </location>
</feature>
<dbReference type="InterPro" id="IPR000164">
    <property type="entry name" value="Histone_H3/CENP-A"/>
</dbReference>
<comment type="subcellular location">
    <subcellularLocation>
        <location evidence="1">Chromosome</location>
    </subcellularLocation>
</comment>
<evidence type="ECO:0000259" key="6">
    <source>
        <dbReference type="Pfam" id="PF00125"/>
    </source>
</evidence>
<dbReference type="GO" id="GO:0030527">
    <property type="term" value="F:structural constituent of chromatin"/>
    <property type="evidence" value="ECO:0007669"/>
    <property type="project" value="InterPro"/>
</dbReference>
<evidence type="ECO:0000256" key="1">
    <source>
        <dbReference type="ARBA" id="ARBA00004286"/>
    </source>
</evidence>
<evidence type="ECO:0000256" key="3">
    <source>
        <dbReference type="ARBA" id="ARBA00022454"/>
    </source>
</evidence>
<proteinExistence type="inferred from homology"/>
<dbReference type="PANTHER" id="PTHR11426">
    <property type="entry name" value="HISTONE H3"/>
    <property type="match status" value="1"/>
</dbReference>
<evidence type="ECO:0000256" key="5">
    <source>
        <dbReference type="SAM" id="MobiDB-lite"/>
    </source>
</evidence>
<name>A0A4Z1G3M4_9HELO</name>
<dbReference type="AlphaFoldDB" id="A0A4Z1G3M4"/>
<feature type="domain" description="Core Histone H2A/H2B/H3" evidence="6">
    <location>
        <begin position="146"/>
        <end position="222"/>
    </location>
</feature>
<dbReference type="InterPro" id="IPR007125">
    <property type="entry name" value="H2A/H2B/H3"/>
</dbReference>
<reference evidence="7 8" key="1">
    <citation type="submission" date="2017-12" db="EMBL/GenBank/DDBJ databases">
        <title>Comparative genomics of Botrytis spp.</title>
        <authorList>
            <person name="Valero-Jimenez C.A."/>
            <person name="Tapia P."/>
            <person name="Veloso J."/>
            <person name="Silva-Moreno E."/>
            <person name="Staats M."/>
            <person name="Valdes J.H."/>
            <person name="Van Kan J.A.L."/>
        </authorList>
    </citation>
    <scope>NUCLEOTIDE SEQUENCE [LARGE SCALE GENOMIC DNA]</scope>
    <source>
        <strain evidence="7 8">Bh0001</strain>
    </source>
</reference>
<dbReference type="Proteomes" id="UP000297814">
    <property type="component" value="Unassembled WGS sequence"/>
</dbReference>
<comment type="similarity">
    <text evidence="2">Belongs to the histone H3 family.</text>
</comment>
<dbReference type="Pfam" id="PF00125">
    <property type="entry name" value="Histone"/>
    <property type="match status" value="1"/>
</dbReference>
<keyword evidence="4" id="KW-0544">Nucleosome core</keyword>